<organism evidence="2">
    <name type="scientific">Melampsora larici-populina (strain 98AG31 / pathotype 3-4-7)</name>
    <name type="common">Poplar leaf rust fungus</name>
    <dbReference type="NCBI Taxonomy" id="747676"/>
    <lineage>
        <taxon>Eukaryota</taxon>
        <taxon>Fungi</taxon>
        <taxon>Dikarya</taxon>
        <taxon>Basidiomycota</taxon>
        <taxon>Pucciniomycotina</taxon>
        <taxon>Pucciniomycetes</taxon>
        <taxon>Pucciniales</taxon>
        <taxon>Melampsoraceae</taxon>
        <taxon>Melampsora</taxon>
    </lineage>
</organism>
<dbReference type="Proteomes" id="UP000001072">
    <property type="component" value="Unassembled WGS sequence"/>
</dbReference>
<gene>
    <name evidence="1" type="ORF">MELLADRAFT_69442</name>
</gene>
<evidence type="ECO:0000313" key="1">
    <source>
        <dbReference type="EMBL" id="EGF98269.1"/>
    </source>
</evidence>
<dbReference type="HOGENOM" id="CLU_1240385_0_0_1"/>
<proteinExistence type="predicted"/>
<protein>
    <submittedName>
        <fullName evidence="1">Uncharacterized protein</fullName>
    </submittedName>
</protein>
<accession>F4SAS2</accession>
<dbReference type="GeneID" id="18931243"/>
<dbReference type="VEuPathDB" id="FungiDB:MELLADRAFT_69442"/>
<dbReference type="RefSeq" id="XP_007418454.1">
    <property type="nucleotide sequence ID" value="XM_007418392.1"/>
</dbReference>
<dbReference type="KEGG" id="mlr:MELLADRAFT_69442"/>
<dbReference type="EMBL" id="GL883180">
    <property type="protein sequence ID" value="EGF98269.1"/>
    <property type="molecule type" value="Genomic_DNA"/>
</dbReference>
<dbReference type="AlphaFoldDB" id="F4SAS2"/>
<dbReference type="InParanoid" id="F4SAS2"/>
<keyword evidence="2" id="KW-1185">Reference proteome</keyword>
<evidence type="ECO:0000313" key="2">
    <source>
        <dbReference type="Proteomes" id="UP000001072"/>
    </source>
</evidence>
<name>F4SAS2_MELLP</name>
<sequence length="223" mass="25062">MYPESQPPEQPELYIKETYKAQLVNTSMPIAANKDFNLKVEFHLYSPNKTSTDFWFYKSNNSRGHVLPDILCFAIPVTKKVFDISKHSLENLKNILFLLADKIDPDSVGNHNSALLSNADENSLVTINMYIDTNENYCRDCNCLVWCDEALDLFFQEVRGKGTKGAGFIVTMIDPPKEPLVSAPVFKRGKKCTIIRSGSDDPVSLDAVSPMDVLFQNGLIIFA</sequence>
<reference evidence="2" key="1">
    <citation type="journal article" date="2011" name="Proc. Natl. Acad. Sci. U.S.A.">
        <title>Obligate biotrophy features unraveled by the genomic analysis of rust fungi.</title>
        <authorList>
            <person name="Duplessis S."/>
            <person name="Cuomo C.A."/>
            <person name="Lin Y.-C."/>
            <person name="Aerts A."/>
            <person name="Tisserant E."/>
            <person name="Veneault-Fourrey C."/>
            <person name="Joly D.L."/>
            <person name="Hacquard S."/>
            <person name="Amselem J."/>
            <person name="Cantarel B.L."/>
            <person name="Chiu R."/>
            <person name="Coutinho P.M."/>
            <person name="Feau N."/>
            <person name="Field M."/>
            <person name="Frey P."/>
            <person name="Gelhaye E."/>
            <person name="Goldberg J."/>
            <person name="Grabherr M.G."/>
            <person name="Kodira C.D."/>
            <person name="Kohler A."/>
            <person name="Kuees U."/>
            <person name="Lindquist E.A."/>
            <person name="Lucas S.M."/>
            <person name="Mago R."/>
            <person name="Mauceli E."/>
            <person name="Morin E."/>
            <person name="Murat C."/>
            <person name="Pangilinan J.L."/>
            <person name="Park R."/>
            <person name="Pearson M."/>
            <person name="Quesneville H."/>
            <person name="Rouhier N."/>
            <person name="Sakthikumar S."/>
            <person name="Salamov A.A."/>
            <person name="Schmutz J."/>
            <person name="Selles B."/>
            <person name="Shapiro H."/>
            <person name="Tanguay P."/>
            <person name="Tuskan G.A."/>
            <person name="Henrissat B."/>
            <person name="Van de Peer Y."/>
            <person name="Rouze P."/>
            <person name="Ellis J.G."/>
            <person name="Dodds P.N."/>
            <person name="Schein J.E."/>
            <person name="Zhong S."/>
            <person name="Hamelin R.C."/>
            <person name="Grigoriev I.V."/>
            <person name="Szabo L.J."/>
            <person name="Martin F."/>
        </authorList>
    </citation>
    <scope>NUCLEOTIDE SEQUENCE [LARGE SCALE GENOMIC DNA]</scope>
    <source>
        <strain evidence="2">98AG31 / pathotype 3-4-7</strain>
    </source>
</reference>